<dbReference type="InterPro" id="IPR036390">
    <property type="entry name" value="WH_DNA-bd_sf"/>
</dbReference>
<organism evidence="3 4">
    <name type="scientific">Pseudomonas gingeri</name>
    <dbReference type="NCBI Taxonomy" id="117681"/>
    <lineage>
        <taxon>Bacteria</taxon>
        <taxon>Pseudomonadati</taxon>
        <taxon>Pseudomonadota</taxon>
        <taxon>Gammaproteobacteria</taxon>
        <taxon>Pseudomonadales</taxon>
        <taxon>Pseudomonadaceae</taxon>
        <taxon>Pseudomonas</taxon>
    </lineage>
</organism>
<dbReference type="SUPFAM" id="SSF53067">
    <property type="entry name" value="Actin-like ATPase domain"/>
    <property type="match status" value="1"/>
</dbReference>
<evidence type="ECO:0000256" key="1">
    <source>
        <dbReference type="ARBA" id="ARBA00006479"/>
    </source>
</evidence>
<dbReference type="Gene3D" id="1.10.10.10">
    <property type="entry name" value="Winged helix-like DNA-binding domain superfamily/Winged helix DNA-binding domain"/>
    <property type="match status" value="1"/>
</dbReference>
<dbReference type="Proteomes" id="UP000520592">
    <property type="component" value="Unassembled WGS sequence"/>
</dbReference>
<dbReference type="InterPro" id="IPR049874">
    <property type="entry name" value="ROK_cs"/>
</dbReference>
<dbReference type="Gene3D" id="3.30.420.40">
    <property type="match status" value="2"/>
</dbReference>
<gene>
    <name evidence="3" type="ORF">HX876_17645</name>
</gene>
<evidence type="ECO:0000256" key="2">
    <source>
        <dbReference type="ARBA" id="ARBA00023277"/>
    </source>
</evidence>
<dbReference type="SUPFAM" id="SSF46785">
    <property type="entry name" value="Winged helix' DNA-binding domain"/>
    <property type="match status" value="1"/>
</dbReference>
<reference evidence="3 4" key="1">
    <citation type="submission" date="2020-04" db="EMBL/GenBank/DDBJ databases">
        <title>Molecular characterization of pseudomonads from Agaricus bisporus reveal novel blotch 2 pathogens in Western Europe.</title>
        <authorList>
            <person name="Taparia T."/>
            <person name="Krijger M."/>
            <person name="Haynes E."/>
            <person name="Elpinstone J.G."/>
            <person name="Noble R."/>
            <person name="Van Der Wolf J."/>
        </authorList>
    </citation>
    <scope>NUCLEOTIDE SEQUENCE [LARGE SCALE GENOMIC DNA]</scope>
    <source>
        <strain evidence="3 4">IPO3737</strain>
    </source>
</reference>
<dbReference type="PANTHER" id="PTHR18964">
    <property type="entry name" value="ROK (REPRESSOR, ORF, KINASE) FAMILY"/>
    <property type="match status" value="1"/>
</dbReference>
<protein>
    <submittedName>
        <fullName evidence="3">ROK family transcriptional regulator</fullName>
    </submittedName>
</protein>
<dbReference type="EMBL" id="JACAQD010000021">
    <property type="protein sequence ID" value="NWC34213.1"/>
    <property type="molecule type" value="Genomic_DNA"/>
</dbReference>
<evidence type="ECO:0000313" key="3">
    <source>
        <dbReference type="EMBL" id="NWC34213.1"/>
    </source>
</evidence>
<comment type="caution">
    <text evidence="3">The sequence shown here is derived from an EMBL/GenBank/DDBJ whole genome shotgun (WGS) entry which is preliminary data.</text>
</comment>
<comment type="similarity">
    <text evidence="1">Belongs to the ROK (NagC/XylR) family.</text>
</comment>
<dbReference type="PROSITE" id="PS01125">
    <property type="entry name" value="ROK"/>
    <property type="match status" value="1"/>
</dbReference>
<dbReference type="Pfam" id="PF00480">
    <property type="entry name" value="ROK"/>
    <property type="match status" value="1"/>
</dbReference>
<evidence type="ECO:0000313" key="4">
    <source>
        <dbReference type="Proteomes" id="UP000520592"/>
    </source>
</evidence>
<keyword evidence="2" id="KW-0119">Carbohydrate metabolism</keyword>
<dbReference type="Pfam" id="PF13412">
    <property type="entry name" value="HTH_24"/>
    <property type="match status" value="1"/>
</dbReference>
<dbReference type="InterPro" id="IPR043129">
    <property type="entry name" value="ATPase_NBD"/>
</dbReference>
<accession>A0A7Y7YD74</accession>
<dbReference type="InterPro" id="IPR036388">
    <property type="entry name" value="WH-like_DNA-bd_sf"/>
</dbReference>
<proteinExistence type="inferred from homology"/>
<dbReference type="PANTHER" id="PTHR18964:SF173">
    <property type="entry name" value="GLUCOKINASE"/>
    <property type="match status" value="1"/>
</dbReference>
<dbReference type="AlphaFoldDB" id="A0A7Y7YD74"/>
<dbReference type="RefSeq" id="WP_177057733.1">
    <property type="nucleotide sequence ID" value="NZ_JACAPB010000012.1"/>
</dbReference>
<dbReference type="InterPro" id="IPR000600">
    <property type="entry name" value="ROK"/>
</dbReference>
<name>A0A7Y7YD74_9PSED</name>
<sequence length="399" mass="42445">MPTRIEEMLSPNSAGAILNLIHTGKALTRAAIMEVSGLSRSTVTQRLDTLLANGYIRTASHESSTGGRPSGRFEIDKDFGVMLVADIGAQQMRIALSDMHGQMLLQEHFQIEINDGPEHILGAVEGCFLDLLGRAGKTLDDVRGIGIGIPSPVEFATGTLVRPPLMIGWDGCCVPDFFRATFDCPIVLDKDVNLMALGEHRQIWPTSTHLMFLTISTGIGAGLVMDGRLQRGAQGAAGDIGHLFVGNTQLGELPLCRCGNTGCLEAYASGWAISKQLQADGYSRAALSDITAMARQGQANVVNLLQSSGRFVGEALAQAVSLINPSLVVLGGVLAECQDHLLAGVRETIYRRSLPLATRDLQVVSSQLGDLAALHGAAHLVRDQVYAPAAVNRYLARAG</sequence>